<evidence type="ECO:0000313" key="3">
    <source>
        <dbReference type="Proteomes" id="UP001237642"/>
    </source>
</evidence>
<feature type="compositionally biased region" description="Polar residues" evidence="1">
    <location>
        <begin position="47"/>
        <end position="69"/>
    </location>
</feature>
<proteinExistence type="predicted"/>
<feature type="region of interest" description="Disordered" evidence="1">
    <location>
        <begin position="381"/>
        <end position="423"/>
    </location>
</feature>
<reference evidence="2" key="1">
    <citation type="submission" date="2023-02" db="EMBL/GenBank/DDBJ databases">
        <title>Genome of toxic invasive species Heracleum sosnowskyi carries increased number of genes despite the absence of recent whole-genome duplications.</title>
        <authorList>
            <person name="Schelkunov M."/>
            <person name="Shtratnikova V."/>
            <person name="Makarenko M."/>
            <person name="Klepikova A."/>
            <person name="Omelchenko D."/>
            <person name="Novikova G."/>
            <person name="Obukhova E."/>
            <person name="Bogdanov V."/>
            <person name="Penin A."/>
            <person name="Logacheva M."/>
        </authorList>
    </citation>
    <scope>NUCLEOTIDE SEQUENCE</scope>
    <source>
        <strain evidence="2">Hsosn_3</strain>
        <tissue evidence="2">Leaf</tissue>
    </source>
</reference>
<feature type="compositionally biased region" description="Polar residues" evidence="1">
    <location>
        <begin position="253"/>
        <end position="274"/>
    </location>
</feature>
<dbReference type="Proteomes" id="UP001237642">
    <property type="component" value="Unassembled WGS sequence"/>
</dbReference>
<reference evidence="2" key="2">
    <citation type="submission" date="2023-05" db="EMBL/GenBank/DDBJ databases">
        <authorList>
            <person name="Schelkunov M.I."/>
        </authorList>
    </citation>
    <scope>NUCLEOTIDE SEQUENCE</scope>
    <source>
        <strain evidence="2">Hsosn_3</strain>
        <tissue evidence="2">Leaf</tissue>
    </source>
</reference>
<dbReference type="EMBL" id="JAUIZM010000015">
    <property type="protein sequence ID" value="KAK1352765.1"/>
    <property type="molecule type" value="Genomic_DNA"/>
</dbReference>
<sequence length="457" mass="50895">MENGGRKRPPLGTASPSSLRSNQRRRGGGSNNDDERCIPTPKIIPNMNETQHPNLANSDTRFCSPSSLRSNERSRGGGSNNDDERCIPTPKIIPNMKENVHPKVANSGIFNVHPNRANSGIPAQSRSGMTQQTSLTNKINSTSKQFECGNNPYSILTPSEIRHQSVNLSGLTQQFPSTGRNNDGLIQQVSFSHTNLNQTTPAAFTFNRFHLPASIIHSTNIPHITGEPAHEFKTTQNLSSLTEQTCSTRKCNSTVQNSECDDNPSNSLTPSQRRLNAHNFPGKLQNNSNKSMNLLNSQQRKKVVPFHMNHIGRKSVASQSSEKKADDITVLVPDLDHIGVRMPEWYQSKASGSGKNLMESFNRADVCNNMIKENSYKRIQPNLVNNTDNGHNDHTEHIDEDSSDIDADQDDTRGSYVNEDVDDNIRSKPNLWKGYMDLGPPTKKCTKEMYQMFSKKV</sequence>
<accession>A0AAD8GRB4</accession>
<comment type="caution">
    <text evidence="2">The sequence shown here is derived from an EMBL/GenBank/DDBJ whole genome shotgun (WGS) entry which is preliminary data.</text>
</comment>
<feature type="region of interest" description="Disordered" evidence="1">
    <location>
        <begin position="253"/>
        <end position="288"/>
    </location>
</feature>
<protein>
    <submittedName>
        <fullName evidence="2">Uncharacterized protein</fullName>
    </submittedName>
</protein>
<feature type="compositionally biased region" description="Acidic residues" evidence="1">
    <location>
        <begin position="398"/>
        <end position="409"/>
    </location>
</feature>
<organism evidence="2 3">
    <name type="scientific">Heracleum sosnowskyi</name>
    <dbReference type="NCBI Taxonomy" id="360622"/>
    <lineage>
        <taxon>Eukaryota</taxon>
        <taxon>Viridiplantae</taxon>
        <taxon>Streptophyta</taxon>
        <taxon>Embryophyta</taxon>
        <taxon>Tracheophyta</taxon>
        <taxon>Spermatophyta</taxon>
        <taxon>Magnoliopsida</taxon>
        <taxon>eudicotyledons</taxon>
        <taxon>Gunneridae</taxon>
        <taxon>Pentapetalae</taxon>
        <taxon>asterids</taxon>
        <taxon>campanulids</taxon>
        <taxon>Apiales</taxon>
        <taxon>Apiaceae</taxon>
        <taxon>Apioideae</taxon>
        <taxon>apioid superclade</taxon>
        <taxon>Tordylieae</taxon>
        <taxon>Tordyliinae</taxon>
        <taxon>Heracleum</taxon>
    </lineage>
</organism>
<name>A0AAD8GRB4_9APIA</name>
<feature type="region of interest" description="Disordered" evidence="1">
    <location>
        <begin position="1"/>
        <end position="87"/>
    </location>
</feature>
<evidence type="ECO:0000313" key="2">
    <source>
        <dbReference type="EMBL" id="KAK1352765.1"/>
    </source>
</evidence>
<evidence type="ECO:0000256" key="1">
    <source>
        <dbReference type="SAM" id="MobiDB-lite"/>
    </source>
</evidence>
<dbReference type="AlphaFoldDB" id="A0AAD8GRB4"/>
<gene>
    <name evidence="2" type="ORF">POM88_053196</name>
</gene>
<keyword evidence="3" id="KW-1185">Reference proteome</keyword>